<evidence type="ECO:0000313" key="2">
    <source>
        <dbReference type="Proteomes" id="UP000694892"/>
    </source>
</evidence>
<accession>A0A974CEC3</accession>
<organism evidence="1 2">
    <name type="scientific">Xenopus laevis</name>
    <name type="common">African clawed frog</name>
    <dbReference type="NCBI Taxonomy" id="8355"/>
    <lineage>
        <taxon>Eukaryota</taxon>
        <taxon>Metazoa</taxon>
        <taxon>Chordata</taxon>
        <taxon>Craniata</taxon>
        <taxon>Vertebrata</taxon>
        <taxon>Euteleostomi</taxon>
        <taxon>Amphibia</taxon>
        <taxon>Batrachia</taxon>
        <taxon>Anura</taxon>
        <taxon>Pipoidea</taxon>
        <taxon>Pipidae</taxon>
        <taxon>Xenopodinae</taxon>
        <taxon>Xenopus</taxon>
        <taxon>Xenopus</taxon>
    </lineage>
</organism>
<dbReference type="AlphaFoldDB" id="A0A974CEC3"/>
<sequence length="71" mass="8148">MMNGPGKISEYVLTYKFRYQCLSVCHKPRQDCSFFQKGGGWSCEYPQIPSPIQTRSSNVHNCSMSCSKDKF</sequence>
<dbReference type="EMBL" id="CM004479">
    <property type="protein sequence ID" value="OCT71070.1"/>
    <property type="molecule type" value="Genomic_DNA"/>
</dbReference>
<evidence type="ECO:0000313" key="1">
    <source>
        <dbReference type="EMBL" id="OCT71070.1"/>
    </source>
</evidence>
<gene>
    <name evidence="1" type="ORF">XELAEV_18037979mg</name>
</gene>
<name>A0A974CEC3_XENLA</name>
<dbReference type="Proteomes" id="UP000694892">
    <property type="component" value="Chromosome 7S"/>
</dbReference>
<reference evidence="2" key="1">
    <citation type="journal article" date="2016" name="Nature">
        <title>Genome evolution in the allotetraploid frog Xenopus laevis.</title>
        <authorList>
            <person name="Session A.M."/>
            <person name="Uno Y."/>
            <person name="Kwon T."/>
            <person name="Chapman J.A."/>
            <person name="Toyoda A."/>
            <person name="Takahashi S."/>
            <person name="Fukui A."/>
            <person name="Hikosaka A."/>
            <person name="Suzuki A."/>
            <person name="Kondo M."/>
            <person name="van Heeringen S.J."/>
            <person name="Quigley I."/>
            <person name="Heinz S."/>
            <person name="Ogino H."/>
            <person name="Ochi H."/>
            <person name="Hellsten U."/>
            <person name="Lyons J.B."/>
            <person name="Simakov O."/>
            <person name="Putnam N."/>
            <person name="Stites J."/>
            <person name="Kuroki Y."/>
            <person name="Tanaka T."/>
            <person name="Michiue T."/>
            <person name="Watanabe M."/>
            <person name="Bogdanovic O."/>
            <person name="Lister R."/>
            <person name="Georgiou G."/>
            <person name="Paranjpe S.S."/>
            <person name="van Kruijsbergen I."/>
            <person name="Shu S."/>
            <person name="Carlson J."/>
            <person name="Kinoshita T."/>
            <person name="Ohta Y."/>
            <person name="Mawaribuchi S."/>
            <person name="Jenkins J."/>
            <person name="Grimwood J."/>
            <person name="Schmutz J."/>
            <person name="Mitros T."/>
            <person name="Mozaffari S.V."/>
            <person name="Suzuki Y."/>
            <person name="Haramoto Y."/>
            <person name="Yamamoto T.S."/>
            <person name="Takagi C."/>
            <person name="Heald R."/>
            <person name="Miller K."/>
            <person name="Haudenschild C."/>
            <person name="Kitzman J."/>
            <person name="Nakayama T."/>
            <person name="Izutsu Y."/>
            <person name="Robert J."/>
            <person name="Fortriede J."/>
            <person name="Burns K."/>
            <person name="Lotay V."/>
            <person name="Karimi K."/>
            <person name="Yasuoka Y."/>
            <person name="Dichmann D.S."/>
            <person name="Flajnik M.F."/>
            <person name="Houston D.W."/>
            <person name="Shendure J."/>
            <person name="DuPasquier L."/>
            <person name="Vize P.D."/>
            <person name="Zorn A.M."/>
            <person name="Ito M."/>
            <person name="Marcotte E.M."/>
            <person name="Wallingford J.B."/>
            <person name="Ito Y."/>
            <person name="Asashima M."/>
            <person name="Ueno N."/>
            <person name="Matsuda Y."/>
            <person name="Veenstra G.J."/>
            <person name="Fujiyama A."/>
            <person name="Harland R.M."/>
            <person name="Taira M."/>
            <person name="Rokhsar D.S."/>
        </authorList>
    </citation>
    <scope>NUCLEOTIDE SEQUENCE [LARGE SCALE GENOMIC DNA]</scope>
    <source>
        <strain evidence="2">J</strain>
    </source>
</reference>
<protein>
    <submittedName>
        <fullName evidence="1">Uncharacterized protein</fullName>
    </submittedName>
</protein>
<proteinExistence type="predicted"/>